<dbReference type="InterPro" id="IPR036388">
    <property type="entry name" value="WH-like_DNA-bd_sf"/>
</dbReference>
<comment type="caution">
    <text evidence="5">The sequence shown here is derived from an EMBL/GenBank/DDBJ whole genome shotgun (WGS) entry which is preliminary data.</text>
</comment>
<name>A0A5S4ZVL7_9FIRM</name>
<dbReference type="CDD" id="cd07377">
    <property type="entry name" value="WHTH_GntR"/>
    <property type="match status" value="1"/>
</dbReference>
<dbReference type="InterPro" id="IPR036390">
    <property type="entry name" value="WH_DNA-bd_sf"/>
</dbReference>
<dbReference type="SMART" id="SM00345">
    <property type="entry name" value="HTH_GNTR"/>
    <property type="match status" value="1"/>
</dbReference>
<dbReference type="Gene3D" id="1.10.10.10">
    <property type="entry name" value="Winged helix-like DNA-binding domain superfamily/Winged helix DNA-binding domain"/>
    <property type="match status" value="1"/>
</dbReference>
<reference evidence="5 6" key="1">
    <citation type="submission" date="2019-07" db="EMBL/GenBank/DDBJ databases">
        <title>Genomic Encyclopedia of Type Strains, Phase I: the one thousand microbial genomes (KMG-I) project.</title>
        <authorList>
            <person name="Kyrpides N."/>
        </authorList>
    </citation>
    <scope>NUCLEOTIDE SEQUENCE [LARGE SCALE GENOMIC DNA]</scope>
    <source>
        <strain evidence="5 6">DSM 6562</strain>
    </source>
</reference>
<dbReference type="AlphaFoldDB" id="A0A5S4ZVL7"/>
<gene>
    <name evidence="5" type="ORF">LX24_00708</name>
</gene>
<dbReference type="Proteomes" id="UP000323166">
    <property type="component" value="Unassembled WGS sequence"/>
</dbReference>
<dbReference type="Pfam" id="PF00392">
    <property type="entry name" value="GntR"/>
    <property type="match status" value="1"/>
</dbReference>
<evidence type="ECO:0000256" key="3">
    <source>
        <dbReference type="ARBA" id="ARBA00023163"/>
    </source>
</evidence>
<dbReference type="InterPro" id="IPR000524">
    <property type="entry name" value="Tscrpt_reg_HTH_GntR"/>
</dbReference>
<sequence length="232" mass="26229">MYFKPIKTRKIYEEIIEQVKEMINKGVLNPGDRLMTEREMAEKMQVGRSAVREALRALEAMGIIKVKPGEGTFINDTTPDALLRSFSTLAMDDETARELMELRKILEVEAAVLAAKRSNEKQLKAMSYALQQMEQDLKEGNLGEMADMNFHFAIAQAAGNSLLYKLMNTIADTMTTLLAVARQRLYLDPVNPPRLLREHKVIYRAISNSDAAAARKAMLQHLTGVEEYMFGK</sequence>
<dbReference type="PANTHER" id="PTHR43537">
    <property type="entry name" value="TRANSCRIPTIONAL REGULATOR, GNTR FAMILY"/>
    <property type="match status" value="1"/>
</dbReference>
<dbReference type="PANTHER" id="PTHR43537:SF5">
    <property type="entry name" value="UXU OPERON TRANSCRIPTIONAL REGULATOR"/>
    <property type="match status" value="1"/>
</dbReference>
<evidence type="ECO:0000313" key="5">
    <source>
        <dbReference type="EMBL" id="TYO96898.1"/>
    </source>
</evidence>
<keyword evidence="1" id="KW-0805">Transcription regulation</keyword>
<dbReference type="SUPFAM" id="SSF46785">
    <property type="entry name" value="Winged helix' DNA-binding domain"/>
    <property type="match status" value="1"/>
</dbReference>
<feature type="domain" description="HTH gntR-type" evidence="4">
    <location>
        <begin position="9"/>
        <end position="77"/>
    </location>
</feature>
<evidence type="ECO:0000256" key="1">
    <source>
        <dbReference type="ARBA" id="ARBA00023015"/>
    </source>
</evidence>
<dbReference type="InterPro" id="IPR011711">
    <property type="entry name" value="GntR_C"/>
</dbReference>
<dbReference type="EMBL" id="VNHM01000003">
    <property type="protein sequence ID" value="TYO96898.1"/>
    <property type="molecule type" value="Genomic_DNA"/>
</dbReference>
<accession>A0A5S4ZVL7</accession>
<keyword evidence="6" id="KW-1185">Reference proteome</keyword>
<keyword evidence="3" id="KW-0804">Transcription</keyword>
<protein>
    <submittedName>
        <fullName evidence="5">Transcriptional regulator, GntR family</fullName>
    </submittedName>
</protein>
<evidence type="ECO:0000313" key="6">
    <source>
        <dbReference type="Proteomes" id="UP000323166"/>
    </source>
</evidence>
<dbReference type="GO" id="GO:0003700">
    <property type="term" value="F:DNA-binding transcription factor activity"/>
    <property type="evidence" value="ECO:0007669"/>
    <property type="project" value="InterPro"/>
</dbReference>
<dbReference type="SUPFAM" id="SSF48008">
    <property type="entry name" value="GntR ligand-binding domain-like"/>
    <property type="match status" value="1"/>
</dbReference>
<dbReference type="GO" id="GO:0003677">
    <property type="term" value="F:DNA binding"/>
    <property type="evidence" value="ECO:0007669"/>
    <property type="project" value="UniProtKB-KW"/>
</dbReference>
<dbReference type="RefSeq" id="WP_166510764.1">
    <property type="nucleotide sequence ID" value="NZ_VNHM01000003.1"/>
</dbReference>
<dbReference type="PRINTS" id="PR00035">
    <property type="entry name" value="HTHGNTR"/>
</dbReference>
<proteinExistence type="predicted"/>
<dbReference type="SMART" id="SM00895">
    <property type="entry name" value="FCD"/>
    <property type="match status" value="1"/>
</dbReference>
<organism evidence="5 6">
    <name type="scientific">Desulfallas thermosapovorans DSM 6562</name>
    <dbReference type="NCBI Taxonomy" id="1121431"/>
    <lineage>
        <taxon>Bacteria</taxon>
        <taxon>Bacillati</taxon>
        <taxon>Bacillota</taxon>
        <taxon>Clostridia</taxon>
        <taxon>Eubacteriales</taxon>
        <taxon>Desulfallaceae</taxon>
        <taxon>Desulfallas</taxon>
    </lineage>
</organism>
<evidence type="ECO:0000259" key="4">
    <source>
        <dbReference type="PROSITE" id="PS50949"/>
    </source>
</evidence>
<dbReference type="Gene3D" id="1.20.120.530">
    <property type="entry name" value="GntR ligand-binding domain-like"/>
    <property type="match status" value="1"/>
</dbReference>
<dbReference type="Pfam" id="PF07729">
    <property type="entry name" value="FCD"/>
    <property type="match status" value="1"/>
</dbReference>
<dbReference type="PROSITE" id="PS50949">
    <property type="entry name" value="HTH_GNTR"/>
    <property type="match status" value="1"/>
</dbReference>
<keyword evidence="2" id="KW-0238">DNA-binding</keyword>
<evidence type="ECO:0000256" key="2">
    <source>
        <dbReference type="ARBA" id="ARBA00023125"/>
    </source>
</evidence>
<dbReference type="InterPro" id="IPR008920">
    <property type="entry name" value="TF_FadR/GntR_C"/>
</dbReference>